<evidence type="ECO:0000259" key="1">
    <source>
        <dbReference type="PROSITE" id="PS50995"/>
    </source>
</evidence>
<dbReference type="SMART" id="SM00347">
    <property type="entry name" value="HTH_MARR"/>
    <property type="match status" value="1"/>
</dbReference>
<dbReference type="PANTHER" id="PTHR33164:SF104">
    <property type="entry name" value="TRANSCRIPTIONAL REGULATORY PROTEIN"/>
    <property type="match status" value="1"/>
</dbReference>
<dbReference type="Proteomes" id="UP000190675">
    <property type="component" value="Chromosome I"/>
</dbReference>
<dbReference type="OrthoDB" id="273614at2"/>
<feature type="domain" description="HTH marR-type" evidence="1">
    <location>
        <begin position="5"/>
        <end position="140"/>
    </location>
</feature>
<reference evidence="2 3" key="1">
    <citation type="submission" date="2016-11" db="EMBL/GenBank/DDBJ databases">
        <authorList>
            <person name="Jaros S."/>
            <person name="Januszkiewicz K."/>
            <person name="Wedrychowicz H."/>
        </authorList>
    </citation>
    <scope>NUCLEOTIDE SEQUENCE [LARGE SCALE GENOMIC DNA]</scope>
    <source>
        <strain evidence="2 3">GAS242</strain>
    </source>
</reference>
<dbReference type="EMBL" id="LT670818">
    <property type="protein sequence ID" value="SHG13268.1"/>
    <property type="molecule type" value="Genomic_DNA"/>
</dbReference>
<name>A0A1M5HBK2_9BRAD</name>
<dbReference type="SUPFAM" id="SSF46785">
    <property type="entry name" value="Winged helix' DNA-binding domain"/>
    <property type="match status" value="1"/>
</dbReference>
<organism evidence="2 3">
    <name type="scientific">Bradyrhizobium erythrophlei</name>
    <dbReference type="NCBI Taxonomy" id="1437360"/>
    <lineage>
        <taxon>Bacteria</taxon>
        <taxon>Pseudomonadati</taxon>
        <taxon>Pseudomonadota</taxon>
        <taxon>Alphaproteobacteria</taxon>
        <taxon>Hyphomicrobiales</taxon>
        <taxon>Nitrobacteraceae</taxon>
        <taxon>Bradyrhizobium</taxon>
    </lineage>
</organism>
<dbReference type="GO" id="GO:0003677">
    <property type="term" value="F:DNA binding"/>
    <property type="evidence" value="ECO:0007669"/>
    <property type="project" value="UniProtKB-KW"/>
</dbReference>
<dbReference type="PANTHER" id="PTHR33164">
    <property type="entry name" value="TRANSCRIPTIONAL REGULATOR, MARR FAMILY"/>
    <property type="match status" value="1"/>
</dbReference>
<protein>
    <submittedName>
        <fullName evidence="2">DNA-binding transcriptional regulator, MarR family</fullName>
    </submittedName>
</protein>
<keyword evidence="2" id="KW-0238">DNA-binding</keyword>
<gene>
    <name evidence="2" type="ORF">SAMN05444169_0711</name>
</gene>
<evidence type="ECO:0000313" key="3">
    <source>
        <dbReference type="Proteomes" id="UP000190675"/>
    </source>
</evidence>
<proteinExistence type="predicted"/>
<dbReference type="InterPro" id="IPR036388">
    <property type="entry name" value="WH-like_DNA-bd_sf"/>
</dbReference>
<dbReference type="Pfam" id="PF12802">
    <property type="entry name" value="MarR_2"/>
    <property type="match status" value="1"/>
</dbReference>
<dbReference type="GO" id="GO:0006950">
    <property type="term" value="P:response to stress"/>
    <property type="evidence" value="ECO:0007669"/>
    <property type="project" value="TreeGrafter"/>
</dbReference>
<dbReference type="InterPro" id="IPR039422">
    <property type="entry name" value="MarR/SlyA-like"/>
</dbReference>
<dbReference type="Gene3D" id="1.10.10.10">
    <property type="entry name" value="Winged helix-like DNA-binding domain superfamily/Winged helix DNA-binding domain"/>
    <property type="match status" value="1"/>
</dbReference>
<dbReference type="PROSITE" id="PS50995">
    <property type="entry name" value="HTH_MARR_2"/>
    <property type="match status" value="1"/>
</dbReference>
<dbReference type="GO" id="GO:0003700">
    <property type="term" value="F:DNA-binding transcription factor activity"/>
    <property type="evidence" value="ECO:0007669"/>
    <property type="project" value="InterPro"/>
</dbReference>
<sequence>MPAAELALIDDIRAASRQMVRELGFMEATVAATDYPPSAVHTILEIGARGPMTSVQLADILHLEKSSVSRMVRKLVECGELKEASDADDARIKPLSLTPKGRRTLAALHDFGRRQVAGALAGLTEKERQIVRDGLGIYAKALKAGRDAETELAKVS</sequence>
<accession>A0A1M5HBK2</accession>
<dbReference type="InterPro" id="IPR036390">
    <property type="entry name" value="WH_DNA-bd_sf"/>
</dbReference>
<dbReference type="InterPro" id="IPR000835">
    <property type="entry name" value="HTH_MarR-typ"/>
</dbReference>
<evidence type="ECO:0000313" key="2">
    <source>
        <dbReference type="EMBL" id="SHG13268.1"/>
    </source>
</evidence>
<dbReference type="RefSeq" id="WP_079564689.1">
    <property type="nucleotide sequence ID" value="NZ_LT670818.1"/>
</dbReference>
<dbReference type="AlphaFoldDB" id="A0A1M5HBK2"/>